<organism evidence="2 4">
    <name type="scientific">Streptomyces sanglieri</name>
    <dbReference type="NCBI Taxonomy" id="193460"/>
    <lineage>
        <taxon>Bacteria</taxon>
        <taxon>Bacillati</taxon>
        <taxon>Actinomycetota</taxon>
        <taxon>Actinomycetes</taxon>
        <taxon>Kitasatosporales</taxon>
        <taxon>Streptomycetaceae</taxon>
        <taxon>Streptomyces</taxon>
    </lineage>
</organism>
<gene>
    <name evidence="2" type="ORF">ACFQ2K_04460</name>
    <name evidence="3" type="ORF">ACFQ2K_05990</name>
</gene>
<evidence type="ECO:0000313" key="4">
    <source>
        <dbReference type="Proteomes" id="UP001596915"/>
    </source>
</evidence>
<evidence type="ECO:0000313" key="2">
    <source>
        <dbReference type="EMBL" id="MFD0622179.1"/>
    </source>
</evidence>
<dbReference type="EMBL" id="JBHTGL010000006">
    <property type="protein sequence ID" value="MFD0622447.1"/>
    <property type="molecule type" value="Genomic_DNA"/>
</dbReference>
<protein>
    <submittedName>
        <fullName evidence="2">Uncharacterized protein</fullName>
    </submittedName>
</protein>
<keyword evidence="4" id="KW-1185">Reference proteome</keyword>
<feature type="compositionally biased region" description="Basic and acidic residues" evidence="1">
    <location>
        <begin position="1"/>
        <end position="12"/>
    </location>
</feature>
<reference evidence="4" key="2">
    <citation type="journal article" date="2019" name="Int. J. Syst. Evol. Microbiol.">
        <title>The Global Catalogue of Microorganisms (GCM) 10K type strain sequencing project: providing services to taxonomists for standard genome sequencing and annotation.</title>
        <authorList>
            <consortium name="The Broad Institute Genomics Platform"/>
            <consortium name="The Broad Institute Genome Sequencing Center for Infectious Disease"/>
            <person name="Wu L."/>
            <person name="Ma J."/>
        </authorList>
    </citation>
    <scope>NUCLEOTIDE SEQUENCE [LARGE SCALE GENOMIC DNA]</scope>
    <source>
        <strain evidence="4">JCM 12607</strain>
    </source>
</reference>
<comment type="caution">
    <text evidence="2">The sequence shown here is derived from an EMBL/GenBank/DDBJ whole genome shotgun (WGS) entry which is preliminary data.</text>
</comment>
<dbReference type="EMBL" id="JBHTGL010000005">
    <property type="protein sequence ID" value="MFD0622179.1"/>
    <property type="molecule type" value="Genomic_DNA"/>
</dbReference>
<reference evidence="2" key="3">
    <citation type="submission" date="2024-09" db="EMBL/GenBank/DDBJ databases">
        <authorList>
            <person name="Sun Q."/>
            <person name="Mori K."/>
        </authorList>
    </citation>
    <scope>NUCLEOTIDE SEQUENCE</scope>
    <source>
        <strain evidence="2">JCM 12607</strain>
    </source>
</reference>
<evidence type="ECO:0000256" key="1">
    <source>
        <dbReference type="SAM" id="MobiDB-lite"/>
    </source>
</evidence>
<name>A0ABW2WLE5_9ACTN</name>
<sequence length="40" mass="4307">MGQELPCDRARLGGEQQRAAGGEKSRSQSLITPYAVMSAR</sequence>
<feature type="region of interest" description="Disordered" evidence="1">
    <location>
        <begin position="1"/>
        <end position="40"/>
    </location>
</feature>
<proteinExistence type="predicted"/>
<reference evidence="2" key="1">
    <citation type="journal article" date="2014" name="Int. J. Syst. Evol. Microbiol.">
        <title>Complete genome of a new Firmicutes species belonging to the dominant human colonic microbiota ('Ruminococcus bicirculans') reveals two chromosomes and a selective capacity to utilize plant glucans.</title>
        <authorList>
            <consortium name="NISC Comparative Sequencing Program"/>
            <person name="Wegmann U."/>
            <person name="Louis P."/>
            <person name="Goesmann A."/>
            <person name="Henrissat B."/>
            <person name="Duncan S.H."/>
            <person name="Flint H.J."/>
        </authorList>
    </citation>
    <scope>NUCLEOTIDE SEQUENCE</scope>
    <source>
        <strain evidence="2">JCM 12607</strain>
    </source>
</reference>
<accession>A0ABW2WLE5</accession>
<evidence type="ECO:0000313" key="3">
    <source>
        <dbReference type="EMBL" id="MFD0622447.1"/>
    </source>
</evidence>
<dbReference type="Proteomes" id="UP001596915">
    <property type="component" value="Unassembled WGS sequence"/>
</dbReference>